<dbReference type="PANTHER" id="PTHR30383:SF5">
    <property type="entry name" value="SGNH HYDROLASE-TYPE ESTERASE DOMAIN-CONTAINING PROTEIN"/>
    <property type="match status" value="1"/>
</dbReference>
<organism evidence="3 4">
    <name type="scientific">Sphingobium quisquiliarum P25</name>
    <dbReference type="NCBI Taxonomy" id="1329909"/>
    <lineage>
        <taxon>Bacteria</taxon>
        <taxon>Pseudomonadati</taxon>
        <taxon>Pseudomonadota</taxon>
        <taxon>Alphaproteobacteria</taxon>
        <taxon>Sphingomonadales</taxon>
        <taxon>Sphingomonadaceae</taxon>
        <taxon>Sphingobium</taxon>
    </lineage>
</organism>
<keyword evidence="1" id="KW-0732">Signal</keyword>
<dbReference type="PATRIC" id="fig|1329909.3.peg.1994"/>
<gene>
    <name evidence="3" type="ORF">L288_10345</name>
</gene>
<feature type="chain" id="PRO_5004564323" description="SGNH hydrolase-type esterase domain-containing protein" evidence="1">
    <location>
        <begin position="25"/>
        <end position="290"/>
    </location>
</feature>
<dbReference type="InterPro" id="IPR013830">
    <property type="entry name" value="SGNH_hydro"/>
</dbReference>
<dbReference type="Pfam" id="PF13472">
    <property type="entry name" value="Lipase_GDSL_2"/>
    <property type="match status" value="1"/>
</dbReference>
<protein>
    <recommendedName>
        <fullName evidence="2">SGNH hydrolase-type esterase domain-containing protein</fullName>
    </recommendedName>
</protein>
<dbReference type="PANTHER" id="PTHR30383">
    <property type="entry name" value="THIOESTERASE 1/PROTEASE 1/LYSOPHOSPHOLIPASE L1"/>
    <property type="match status" value="1"/>
</dbReference>
<evidence type="ECO:0000313" key="4">
    <source>
        <dbReference type="Proteomes" id="UP000015525"/>
    </source>
</evidence>
<dbReference type="AlphaFoldDB" id="T0IBN1"/>
<dbReference type="InterPro" id="IPR036514">
    <property type="entry name" value="SGNH_hydro_sf"/>
</dbReference>
<proteinExistence type="predicted"/>
<dbReference type="RefSeq" id="WP_021238329.1">
    <property type="nucleotide sequence ID" value="NZ_ATHO01000087.1"/>
</dbReference>
<evidence type="ECO:0000313" key="3">
    <source>
        <dbReference type="EMBL" id="EQB07029.1"/>
    </source>
</evidence>
<dbReference type="SUPFAM" id="SSF52266">
    <property type="entry name" value="SGNH hydrolase"/>
    <property type="match status" value="1"/>
</dbReference>
<dbReference type="InterPro" id="IPR051532">
    <property type="entry name" value="Ester_Hydrolysis_Enzymes"/>
</dbReference>
<accession>T0IBN1</accession>
<dbReference type="EMBL" id="ATHO01000087">
    <property type="protein sequence ID" value="EQB07029.1"/>
    <property type="molecule type" value="Genomic_DNA"/>
</dbReference>
<dbReference type="Proteomes" id="UP000015525">
    <property type="component" value="Unassembled WGS sequence"/>
</dbReference>
<sequence>MISRAFAKSLPVVLTAFAIPPAAAAEPAQPVAQGMCTQSRFTGDPDIAAMRDAILSSEGPAAMAKAAPKLLPKLADIGKEMQQRKEQDWPFLCRYRAENAKLLQSGARPAVIFLGDSITEFWSYGDPVLFGKGVVDRGISAQTSGQILLRFYQDVVALKPAVLHLNAGTNDIGGNGGPAITDDDIINNLSAMTDMAKAHGIRVVLSSILPSTASAQYQSAGQTARIVALNKRIRALAAQRGAGYADYHSVLADADGRIRPEMSNDGVHPNRRGYDAMRPIAQAALAKAKR</sequence>
<evidence type="ECO:0000259" key="2">
    <source>
        <dbReference type="Pfam" id="PF13472"/>
    </source>
</evidence>
<dbReference type="Gene3D" id="3.40.50.1110">
    <property type="entry name" value="SGNH hydrolase"/>
    <property type="match status" value="1"/>
</dbReference>
<evidence type="ECO:0000256" key="1">
    <source>
        <dbReference type="SAM" id="SignalP"/>
    </source>
</evidence>
<feature type="domain" description="SGNH hydrolase-type esterase" evidence="2">
    <location>
        <begin position="113"/>
        <end position="276"/>
    </location>
</feature>
<comment type="caution">
    <text evidence="3">The sequence shown here is derived from an EMBL/GenBank/DDBJ whole genome shotgun (WGS) entry which is preliminary data.</text>
</comment>
<feature type="signal peptide" evidence="1">
    <location>
        <begin position="1"/>
        <end position="24"/>
    </location>
</feature>
<keyword evidence="4" id="KW-1185">Reference proteome</keyword>
<reference evidence="3 4" key="1">
    <citation type="journal article" date="2013" name="Genome Announc.">
        <title>Draft Genome Sequence of Sphingobium quisquiliarum Strain P25T, a Novel Hexachlorocyclohexane (HCH)-Degrading Bacterium Isolated from an HCH Dumpsite.</title>
        <authorList>
            <person name="Kumar Singh A."/>
            <person name="Sangwan N."/>
            <person name="Sharma A."/>
            <person name="Gupta V."/>
            <person name="Khurana J.P."/>
            <person name="Lal R."/>
        </authorList>
    </citation>
    <scope>NUCLEOTIDE SEQUENCE [LARGE SCALE GENOMIC DNA]</scope>
    <source>
        <strain evidence="3 4">P25</strain>
    </source>
</reference>
<dbReference type="GO" id="GO:0004622">
    <property type="term" value="F:phosphatidylcholine lysophospholipase activity"/>
    <property type="evidence" value="ECO:0007669"/>
    <property type="project" value="TreeGrafter"/>
</dbReference>
<name>T0IBN1_9SPHN</name>